<sequence length="223" mass="23737">MEYFQSILIKLAIGLTLISATTATLNVTAVPLADGCVAYPGYDNATSTAGPLRVVADSTGKELDGFRFIPKFAIAVGGGSWGFMVIPTTENKTADAKETPFRCGNGTLQAHLNVGIQGDRWQTLIAAGTPAESVFGFGLPDLPDPNYHLKICMRDSHIVDGVVQPGVFLGAVNVTTWGFNYQNNTEAGEYYFVRLLGPNSNNLATGKPLNPGEFTGYIKITAV</sequence>
<feature type="chain" id="PRO_5043332388" evidence="1">
    <location>
        <begin position="24"/>
        <end position="223"/>
    </location>
</feature>
<evidence type="ECO:0000313" key="2">
    <source>
        <dbReference type="EMBL" id="KAK6955486.1"/>
    </source>
</evidence>
<feature type="signal peptide" evidence="1">
    <location>
        <begin position="1"/>
        <end position="23"/>
    </location>
</feature>
<dbReference type="AlphaFoldDB" id="A0AAX6MSJ3"/>
<dbReference type="EMBL" id="JBANMG010000003">
    <property type="protein sequence ID" value="KAK6955486.1"/>
    <property type="molecule type" value="Genomic_DNA"/>
</dbReference>
<comment type="caution">
    <text evidence="2">The sequence shown here is derived from an EMBL/GenBank/DDBJ whole genome shotgun (WGS) entry which is preliminary data.</text>
</comment>
<reference evidence="2 3" key="1">
    <citation type="journal article" date="2024" name="Front Chem Biol">
        <title>Unveiling the potential of Daldinia eschscholtzii MFLUCC 19-0629 through bioactivity and bioinformatics studies for enhanced sustainable agriculture production.</title>
        <authorList>
            <person name="Brooks S."/>
            <person name="Weaver J.A."/>
            <person name="Klomchit A."/>
            <person name="Alharthi S.A."/>
            <person name="Onlamun T."/>
            <person name="Nurani R."/>
            <person name="Vong T.K."/>
            <person name="Alberti F."/>
            <person name="Greco C."/>
        </authorList>
    </citation>
    <scope>NUCLEOTIDE SEQUENCE [LARGE SCALE GENOMIC DNA]</scope>
    <source>
        <strain evidence="2">MFLUCC 19-0629</strain>
    </source>
</reference>
<proteinExistence type="predicted"/>
<name>A0AAX6MSJ3_9PEZI</name>
<protein>
    <submittedName>
        <fullName evidence="2">Uncharacterized protein</fullName>
    </submittedName>
</protein>
<keyword evidence="3" id="KW-1185">Reference proteome</keyword>
<evidence type="ECO:0000313" key="3">
    <source>
        <dbReference type="Proteomes" id="UP001369815"/>
    </source>
</evidence>
<organism evidence="2 3">
    <name type="scientific">Daldinia eschscholtzii</name>
    <dbReference type="NCBI Taxonomy" id="292717"/>
    <lineage>
        <taxon>Eukaryota</taxon>
        <taxon>Fungi</taxon>
        <taxon>Dikarya</taxon>
        <taxon>Ascomycota</taxon>
        <taxon>Pezizomycotina</taxon>
        <taxon>Sordariomycetes</taxon>
        <taxon>Xylariomycetidae</taxon>
        <taxon>Xylariales</taxon>
        <taxon>Hypoxylaceae</taxon>
        <taxon>Daldinia</taxon>
    </lineage>
</organism>
<evidence type="ECO:0000256" key="1">
    <source>
        <dbReference type="SAM" id="SignalP"/>
    </source>
</evidence>
<accession>A0AAX6MSJ3</accession>
<gene>
    <name evidence="2" type="ORF">Daesc_003126</name>
</gene>
<dbReference type="Proteomes" id="UP001369815">
    <property type="component" value="Unassembled WGS sequence"/>
</dbReference>
<keyword evidence="1" id="KW-0732">Signal</keyword>